<gene>
    <name evidence="8" type="ORF">EJ02DRAFT_406793</name>
</gene>
<evidence type="ECO:0000256" key="2">
    <source>
        <dbReference type="ARBA" id="ARBA00022490"/>
    </source>
</evidence>
<evidence type="ECO:0000259" key="6">
    <source>
        <dbReference type="Pfam" id="PF06657"/>
    </source>
</evidence>
<evidence type="ECO:0008006" key="10">
    <source>
        <dbReference type="Google" id="ProtNLM"/>
    </source>
</evidence>
<feature type="compositionally biased region" description="Basic and acidic residues" evidence="5">
    <location>
        <begin position="714"/>
        <end position="733"/>
    </location>
</feature>
<feature type="region of interest" description="Disordered" evidence="5">
    <location>
        <begin position="682"/>
        <end position="806"/>
    </location>
</feature>
<comment type="subcellular location">
    <subcellularLocation>
        <location evidence="1">Cytoplasm</location>
        <location evidence="1">Cytoskeleton</location>
        <location evidence="1">Microtubule organizing center</location>
    </subcellularLocation>
</comment>
<feature type="compositionally biased region" description="Basic and acidic residues" evidence="5">
    <location>
        <begin position="742"/>
        <end position="751"/>
    </location>
</feature>
<evidence type="ECO:0000313" key="8">
    <source>
        <dbReference type="EMBL" id="KAF1940308.1"/>
    </source>
</evidence>
<dbReference type="GO" id="GO:0005815">
    <property type="term" value="C:microtubule organizing center"/>
    <property type="evidence" value="ECO:0007669"/>
    <property type="project" value="UniProtKB-SubCell"/>
</dbReference>
<feature type="domain" description="Cep57 centrosome microtubule-binding" evidence="6">
    <location>
        <begin position="1029"/>
        <end position="1105"/>
    </location>
</feature>
<evidence type="ECO:0000256" key="5">
    <source>
        <dbReference type="SAM" id="MobiDB-lite"/>
    </source>
</evidence>
<dbReference type="AlphaFoldDB" id="A0A6A5SL07"/>
<keyword evidence="9" id="KW-1185">Reference proteome</keyword>
<feature type="compositionally biased region" description="Polar residues" evidence="5">
    <location>
        <begin position="237"/>
        <end position="259"/>
    </location>
</feature>
<keyword evidence="3" id="KW-0206">Cytoskeleton</keyword>
<feature type="compositionally biased region" description="Basic and acidic residues" evidence="5">
    <location>
        <begin position="10"/>
        <end position="19"/>
    </location>
</feature>
<feature type="compositionally biased region" description="Basic and acidic residues" evidence="5">
    <location>
        <begin position="855"/>
        <end position="883"/>
    </location>
</feature>
<proteinExistence type="predicted"/>
<feature type="compositionally biased region" description="Polar residues" evidence="5">
    <location>
        <begin position="932"/>
        <end position="948"/>
    </location>
</feature>
<organism evidence="8 9">
    <name type="scientific">Clathrospora elynae</name>
    <dbReference type="NCBI Taxonomy" id="706981"/>
    <lineage>
        <taxon>Eukaryota</taxon>
        <taxon>Fungi</taxon>
        <taxon>Dikarya</taxon>
        <taxon>Ascomycota</taxon>
        <taxon>Pezizomycotina</taxon>
        <taxon>Dothideomycetes</taxon>
        <taxon>Pleosporomycetidae</taxon>
        <taxon>Pleosporales</taxon>
        <taxon>Diademaceae</taxon>
        <taxon>Clathrospora</taxon>
    </lineage>
</organism>
<dbReference type="OrthoDB" id="76453at2759"/>
<keyword evidence="2" id="KW-0963">Cytoplasm</keyword>
<feature type="domain" description="PPC89 centrosome localisation" evidence="7">
    <location>
        <begin position="415"/>
        <end position="480"/>
    </location>
</feature>
<feature type="region of interest" description="Disordered" evidence="5">
    <location>
        <begin position="922"/>
        <end position="957"/>
    </location>
</feature>
<evidence type="ECO:0000256" key="1">
    <source>
        <dbReference type="ARBA" id="ARBA00004267"/>
    </source>
</evidence>
<dbReference type="Pfam" id="PF06657">
    <property type="entry name" value="Cep57_MT_bd"/>
    <property type="match status" value="1"/>
</dbReference>
<accession>A0A6A5SL07</accession>
<feature type="region of interest" description="Disordered" evidence="5">
    <location>
        <begin position="125"/>
        <end position="278"/>
    </location>
</feature>
<dbReference type="Proteomes" id="UP000800038">
    <property type="component" value="Unassembled WGS sequence"/>
</dbReference>
<feature type="compositionally biased region" description="Polar residues" evidence="5">
    <location>
        <begin position="40"/>
        <end position="53"/>
    </location>
</feature>
<dbReference type="InterPro" id="IPR025925">
    <property type="entry name" value="PPC89_CLD"/>
</dbReference>
<feature type="compositionally biased region" description="Basic and acidic residues" evidence="5">
    <location>
        <begin position="172"/>
        <end position="187"/>
    </location>
</feature>
<evidence type="ECO:0000256" key="3">
    <source>
        <dbReference type="ARBA" id="ARBA00023212"/>
    </source>
</evidence>
<dbReference type="InterPro" id="IPR051756">
    <property type="entry name" value="Centrosomal_MT-associated"/>
</dbReference>
<dbReference type="EMBL" id="ML976065">
    <property type="protein sequence ID" value="KAF1940308.1"/>
    <property type="molecule type" value="Genomic_DNA"/>
</dbReference>
<name>A0A6A5SL07_9PLEO</name>
<feature type="compositionally biased region" description="Polar residues" evidence="5">
    <location>
        <begin position="135"/>
        <end position="160"/>
    </location>
</feature>
<evidence type="ECO:0000256" key="4">
    <source>
        <dbReference type="SAM" id="Coils"/>
    </source>
</evidence>
<dbReference type="Gene3D" id="1.20.5.1700">
    <property type="match status" value="1"/>
</dbReference>
<feature type="region of interest" description="Disordered" evidence="5">
    <location>
        <begin position="1"/>
        <end position="57"/>
    </location>
</feature>
<feature type="compositionally biased region" description="Polar residues" evidence="5">
    <location>
        <begin position="794"/>
        <end position="806"/>
    </location>
</feature>
<sequence length="1198" mass="135814">MQSSPPMSEGKARAIRELSRSLSHSPSSIQPPSAPQSDSNPTQRSGFTNTSQFFDDPNILMSTQHNFTDDAKEDTNTLPQYPRIRSTAKKVNAWHMLRSEQVNPDTSMVNKQFGDFDHSLSDEEAMSVEQARGGNRSNRATPSKMSSQFNSLYDMTPPTNRSRKSYPAETGSLRRDAQIRRASRNELDTVSPRPASKRNSPAMPANHDRKRTSLAQLHAKVSEDESSFMDQRPPTLTVDSTKNTRWGNRSRQTSLQTDGNVDAPPRANATPRSRPATAQNATAQSFILPDLPNLTELVSGVFDDGTPVFSKTAPARSRFSAPPNGGRRSQHIPVEGVPIPEEEKAIFAALQLLQDKVAQMEHERAEMEKKIEEQDLELIELRATSQAQEKLRRSDSAQDSDNAGKSGWKVEKTRLDATVQTLRTKLDRADRKVTVLEIEKKRLNTERDSMAGQLGVAFQTCEELKNEKNALNNENHELRQEIDNLRAENEALRDQLEQDHSQHREETVQLRQQFDQAANATQRENATLHAELARVRAQHDDHTQQISRKDMELRKARQEQAEYARLKSDHEALRSKLASMKAKREEEVKRWSNQEAALRAQVGRRDETIRLFQDETQEQTNEAMRLDNENLRNELAHLQAQQDEENEQWARKEADLQRKVQQREDAARKTLDMTREVLSIREANDQHFDATVPTSKTKGKGNAAEEPLQRKPSYRREDTRTRIKNRVQQEVRNSRAVSETHQSSRVEESPRKSYTGVSRFSNRSASAPIHADKNARVDSDAESTTDLSLEPRATSHTSRSISSARPTITVQRPADLDLTELSFIDSKQIAQLRRTLEEERAARRLRASSVPLEQQVREDTVRSQHQTREDTVRSQRQTREDTVRSVASAKSERRPSLPRKSSLKDITTRTNVTQFEEDVTGNLSNLDADGEATQTRQSIIDASMLSNTSRRRRSAPTEMTSAFIVPDIKLDTTQQTTTTINITHNITTKDHDTANCTVCRRQGITTTTEAFRIPRLVPVSSRMPDDVDATLRPARSPKEALALVVKELQDERFHLHTELAVMRAMLESHDVSLGNRRRRELNASIQEILSRLEIKDMQIYNLYDVLEGQQADELTGLDVEDLAQEIRAEEEKNEPEKKAKKVTIQSFVDEDSIEAGRGGSEDLEDGDTHELPWEGFEDTGMEGDVSYGALEGWRMSVQ</sequence>
<feature type="compositionally biased region" description="Basic and acidic residues" evidence="5">
    <location>
        <begin position="770"/>
        <end position="779"/>
    </location>
</feature>
<feature type="coiled-coil region" evidence="4">
    <location>
        <begin position="350"/>
        <end position="384"/>
    </location>
</feature>
<protein>
    <recommendedName>
        <fullName evidence="10">Cep57 centrosome microtubule-binding domain-containing protein</fullName>
    </recommendedName>
</protein>
<feature type="region of interest" description="Disordered" evidence="5">
    <location>
        <begin position="1129"/>
        <end position="1184"/>
    </location>
</feature>
<evidence type="ECO:0000259" key="7">
    <source>
        <dbReference type="Pfam" id="PF14197"/>
    </source>
</evidence>
<feature type="region of interest" description="Disordered" evidence="5">
    <location>
        <begin position="854"/>
        <end position="909"/>
    </location>
</feature>
<dbReference type="PANTHER" id="PTHR19336:SF9">
    <property type="entry name" value="SPINDLE POLE BODY PROTEIN PPC89"/>
    <property type="match status" value="1"/>
</dbReference>
<dbReference type="InterPro" id="IPR024957">
    <property type="entry name" value="Cep57_MT-bd_dom"/>
</dbReference>
<feature type="compositionally biased region" description="Polar residues" evidence="5">
    <location>
        <begin position="755"/>
        <end position="765"/>
    </location>
</feature>
<dbReference type="Pfam" id="PF14197">
    <property type="entry name" value="Cep57_CLD_2"/>
    <property type="match status" value="1"/>
</dbReference>
<feature type="compositionally biased region" description="Low complexity" evidence="5">
    <location>
        <begin position="20"/>
        <end position="39"/>
    </location>
</feature>
<reference evidence="8" key="1">
    <citation type="journal article" date="2020" name="Stud. Mycol.">
        <title>101 Dothideomycetes genomes: a test case for predicting lifestyles and emergence of pathogens.</title>
        <authorList>
            <person name="Haridas S."/>
            <person name="Albert R."/>
            <person name="Binder M."/>
            <person name="Bloem J."/>
            <person name="Labutti K."/>
            <person name="Salamov A."/>
            <person name="Andreopoulos B."/>
            <person name="Baker S."/>
            <person name="Barry K."/>
            <person name="Bills G."/>
            <person name="Bluhm B."/>
            <person name="Cannon C."/>
            <person name="Castanera R."/>
            <person name="Culley D."/>
            <person name="Daum C."/>
            <person name="Ezra D."/>
            <person name="Gonzalez J."/>
            <person name="Henrissat B."/>
            <person name="Kuo A."/>
            <person name="Liang C."/>
            <person name="Lipzen A."/>
            <person name="Lutzoni F."/>
            <person name="Magnuson J."/>
            <person name="Mondo S."/>
            <person name="Nolan M."/>
            <person name="Ohm R."/>
            <person name="Pangilinan J."/>
            <person name="Park H.-J."/>
            <person name="Ramirez L."/>
            <person name="Alfaro M."/>
            <person name="Sun H."/>
            <person name="Tritt A."/>
            <person name="Yoshinaga Y."/>
            <person name="Zwiers L.-H."/>
            <person name="Turgeon B."/>
            <person name="Goodwin S."/>
            <person name="Spatafora J."/>
            <person name="Crous P."/>
            <person name="Grigoriev I."/>
        </authorList>
    </citation>
    <scope>NUCLEOTIDE SEQUENCE</scope>
    <source>
        <strain evidence="8">CBS 161.51</strain>
    </source>
</reference>
<dbReference type="GO" id="GO:0008017">
    <property type="term" value="F:microtubule binding"/>
    <property type="evidence" value="ECO:0007669"/>
    <property type="project" value="InterPro"/>
</dbReference>
<dbReference type="PANTHER" id="PTHR19336">
    <property type="entry name" value="UNCHARACTERIZED DUF1167"/>
    <property type="match status" value="1"/>
</dbReference>
<evidence type="ECO:0000313" key="9">
    <source>
        <dbReference type="Proteomes" id="UP000800038"/>
    </source>
</evidence>
<feature type="region of interest" description="Disordered" evidence="5">
    <location>
        <begin position="387"/>
        <end position="409"/>
    </location>
</feature>
<keyword evidence="4" id="KW-0175">Coiled coil</keyword>
<feature type="coiled-coil region" evidence="4">
    <location>
        <begin position="412"/>
        <end position="648"/>
    </location>
</feature>